<keyword evidence="3" id="KW-0051">Antiviral defense</keyword>
<dbReference type="InterPro" id="IPR049435">
    <property type="entry name" value="Cas_Cas6_C"/>
</dbReference>
<dbReference type="KEGG" id="salq:SYNTR_1211"/>
<dbReference type="GO" id="GO:0003723">
    <property type="term" value="F:RNA binding"/>
    <property type="evidence" value="ECO:0007669"/>
    <property type="project" value="UniProtKB-KW"/>
</dbReference>
<dbReference type="CDD" id="cd21140">
    <property type="entry name" value="Cas6_I-like"/>
    <property type="match status" value="1"/>
</dbReference>
<dbReference type="Gene3D" id="3.30.70.1900">
    <property type="match status" value="1"/>
</dbReference>
<comment type="similarity">
    <text evidence="1 4">Belongs to the CRISPR-associated protein Cas6/Cse3/CasE family.</text>
</comment>
<evidence type="ECO:0000256" key="5">
    <source>
        <dbReference type="PIRSR" id="PIRSR005054-1"/>
    </source>
</evidence>
<evidence type="ECO:0000259" key="7">
    <source>
        <dbReference type="Pfam" id="PF01881"/>
    </source>
</evidence>
<dbReference type="NCBIfam" id="TIGR01877">
    <property type="entry name" value="cas_cas6"/>
    <property type="match status" value="1"/>
</dbReference>
<sequence>MRISIEFNSKRDIILPLHYNYFLQAYLYNNLSDKDYSAFIHEKGYELEQKKFKLFTFSRLMGTFRINPEKGIISFKSPVKLIVSSAVEQFITDLAETLMRKDDSWLGNNLLEVSTINVHRTPQFSAEKKVKMISPMVAYTTLNNENNKKTEYYSPWNQQGVEIIRQNLINKYKAINGVEPEDKNFNIIPNGNQEKKFKKIITYKNTVIIGYDGLFKLTGNPELIQLSYSTGLGSKNSQGFGCWEEIN</sequence>
<evidence type="ECO:0000256" key="4">
    <source>
        <dbReference type="PIRNR" id="PIRNR005054"/>
    </source>
</evidence>
<dbReference type="PANTHER" id="PTHR36984">
    <property type="entry name" value="CRISPR-ASSOCIATED ENDORIBONUCLEASE CAS6 1"/>
    <property type="match status" value="1"/>
</dbReference>
<dbReference type="Pfam" id="PF01881">
    <property type="entry name" value="Cas_Cas6_C"/>
    <property type="match status" value="1"/>
</dbReference>
<name>A0A6I6DIZ6_9FIRM</name>
<dbReference type="PANTHER" id="PTHR36984:SF1">
    <property type="entry name" value="CRISPR-ASSOCIATED ENDORIBONUCLEASE CAS6 1"/>
    <property type="match status" value="1"/>
</dbReference>
<evidence type="ECO:0000256" key="6">
    <source>
        <dbReference type="PIRSR" id="PIRSR005054-50"/>
    </source>
</evidence>
<dbReference type="EMBL" id="CP046457">
    <property type="protein sequence ID" value="QGT99804.1"/>
    <property type="molecule type" value="Genomic_DNA"/>
</dbReference>
<dbReference type="RefSeq" id="WP_156203658.1">
    <property type="nucleotide sequence ID" value="NZ_CP046457.1"/>
</dbReference>
<dbReference type="PIRSF" id="PIRSF005054">
    <property type="entry name" value="PF1131"/>
    <property type="match status" value="1"/>
</dbReference>
<accession>A0A6I6DIZ6</accession>
<dbReference type="InterPro" id="IPR010156">
    <property type="entry name" value="CRISPR-assoc_prot_Cas6"/>
</dbReference>
<dbReference type="Gene3D" id="3.30.70.1890">
    <property type="match status" value="1"/>
</dbReference>
<dbReference type="GO" id="GO:0051607">
    <property type="term" value="P:defense response to virus"/>
    <property type="evidence" value="ECO:0007669"/>
    <property type="project" value="UniProtKB-KW"/>
</dbReference>
<feature type="domain" description="CRISPR associated protein Cas6 C-terminal" evidence="7">
    <location>
        <begin position="121"/>
        <end position="244"/>
    </location>
</feature>
<organism evidence="8 9">
    <name type="scientific">Candidatus Syntrophocurvum alkaliphilum</name>
    <dbReference type="NCBI Taxonomy" id="2293317"/>
    <lineage>
        <taxon>Bacteria</taxon>
        <taxon>Bacillati</taxon>
        <taxon>Bacillota</taxon>
        <taxon>Clostridia</taxon>
        <taxon>Eubacteriales</taxon>
        <taxon>Syntrophomonadaceae</taxon>
        <taxon>Candidatus Syntrophocurvum</taxon>
    </lineage>
</organism>
<feature type="active site" description="Proton donor" evidence="6">
    <location>
        <position position="41"/>
    </location>
</feature>
<evidence type="ECO:0000313" key="8">
    <source>
        <dbReference type="EMBL" id="QGT99804.1"/>
    </source>
</evidence>
<protein>
    <recommendedName>
        <fullName evidence="4">CRISPR-associated endoribonuclease</fullName>
    </recommendedName>
</protein>
<evidence type="ECO:0000256" key="2">
    <source>
        <dbReference type="ARBA" id="ARBA00022884"/>
    </source>
</evidence>
<gene>
    <name evidence="8" type="ORF">SYNTR_1211</name>
</gene>
<feature type="site" description="Transition state stabilizer" evidence="5">
    <location>
        <position position="53"/>
    </location>
</feature>
<comment type="function">
    <text evidence="4">CRISPR (clustered regularly interspaced short palindromic repeat), is an adaptive immune system that provides protection against mobile genetic elements (viruses, transposable elements and conjugative plasmids). CRISPR clusters contain sequences complementary to antecedent mobile elements and target invading nucleic acids. CRISPR clusters are transcribed and processed into CRISPR RNA (crRNA).</text>
</comment>
<dbReference type="Proteomes" id="UP000426444">
    <property type="component" value="Chromosome"/>
</dbReference>
<dbReference type="InterPro" id="IPR045747">
    <property type="entry name" value="CRISPR-assoc_prot_Cas6_N_sf"/>
</dbReference>
<keyword evidence="2" id="KW-0694">RNA-binding</keyword>
<dbReference type="GO" id="GO:0016788">
    <property type="term" value="F:hydrolase activity, acting on ester bonds"/>
    <property type="evidence" value="ECO:0007669"/>
    <property type="project" value="InterPro"/>
</dbReference>
<evidence type="ECO:0000256" key="3">
    <source>
        <dbReference type="ARBA" id="ARBA00023118"/>
    </source>
</evidence>
<dbReference type="AlphaFoldDB" id="A0A6I6DIZ6"/>
<reference evidence="9" key="1">
    <citation type="journal article" date="2019" name="Microbiology">
        <title>Complete Genome Sequence of an Uncultured Bacterium of the Candidate Phylum Bipolaricaulota.</title>
        <authorList>
            <person name="Kadnikov V.V."/>
            <person name="Mardanov A.V."/>
            <person name="Beletsky A.V."/>
            <person name="Frank Y.A."/>
            <person name="Karnachuk O.V."/>
            <person name="Ravin N.V."/>
        </authorList>
    </citation>
    <scope>NUCLEOTIDE SEQUENCE [LARGE SCALE GENOMIC DNA]</scope>
</reference>
<proteinExistence type="inferred from homology"/>
<evidence type="ECO:0000256" key="1">
    <source>
        <dbReference type="ARBA" id="ARBA00005937"/>
    </source>
</evidence>
<dbReference type="OrthoDB" id="9797488at2"/>
<evidence type="ECO:0000313" key="9">
    <source>
        <dbReference type="Proteomes" id="UP000426444"/>
    </source>
</evidence>
<keyword evidence="9" id="KW-1185">Reference proteome</keyword>
<dbReference type="Pfam" id="PF21350">
    <property type="entry name" value="Cas6_I-A"/>
    <property type="match status" value="1"/>
</dbReference>
<feature type="active site" description="Proton acceptor" evidence="6">
    <location>
        <position position="28"/>
    </location>
</feature>